<dbReference type="GeneID" id="111663499"/>
<accession>A0A3B4WV41</accession>
<protein>
    <submittedName>
        <fullName evidence="8">Immunoglobulin superfamily member 5-like</fullName>
    </submittedName>
</protein>
<dbReference type="AlphaFoldDB" id="A0A3B4WV41"/>
<keyword evidence="2 5" id="KW-0472">Membrane</keyword>
<organism evidence="8 9">
    <name type="scientific">Seriola lalandi dorsalis</name>
    <dbReference type="NCBI Taxonomy" id="1841481"/>
    <lineage>
        <taxon>Eukaryota</taxon>
        <taxon>Metazoa</taxon>
        <taxon>Chordata</taxon>
        <taxon>Craniata</taxon>
        <taxon>Vertebrata</taxon>
        <taxon>Euteleostomi</taxon>
        <taxon>Actinopterygii</taxon>
        <taxon>Neopterygii</taxon>
        <taxon>Teleostei</taxon>
        <taxon>Neoteleostei</taxon>
        <taxon>Acanthomorphata</taxon>
        <taxon>Carangaria</taxon>
        <taxon>Carangiformes</taxon>
        <taxon>Carangidae</taxon>
        <taxon>Seriola</taxon>
    </lineage>
</organism>
<feature type="domain" description="Ig-like" evidence="7">
    <location>
        <begin position="131"/>
        <end position="222"/>
    </location>
</feature>
<evidence type="ECO:0000256" key="2">
    <source>
        <dbReference type="ARBA" id="ARBA00023136"/>
    </source>
</evidence>
<feature type="compositionally biased region" description="Polar residues" evidence="4">
    <location>
        <begin position="328"/>
        <end position="349"/>
    </location>
</feature>
<feature type="compositionally biased region" description="Polar residues" evidence="4">
    <location>
        <begin position="279"/>
        <end position="290"/>
    </location>
</feature>
<dbReference type="GO" id="GO:0016020">
    <property type="term" value="C:membrane"/>
    <property type="evidence" value="ECO:0007669"/>
    <property type="project" value="UniProtKB-SubCell"/>
</dbReference>
<dbReference type="GeneTree" id="ENSGT00940000165615"/>
<dbReference type="KEGG" id="slal:111663499"/>
<dbReference type="Pfam" id="PF08205">
    <property type="entry name" value="C2-set_2"/>
    <property type="match status" value="1"/>
</dbReference>
<dbReference type="PANTHER" id="PTHR44991:SF1">
    <property type="entry name" value="IMMUNOGLOBULIN SUPERFAMILY MEMBER 5"/>
    <property type="match status" value="1"/>
</dbReference>
<proteinExistence type="predicted"/>
<reference evidence="8" key="2">
    <citation type="submission" date="2025-09" db="UniProtKB">
        <authorList>
            <consortium name="Ensembl"/>
        </authorList>
    </citation>
    <scope>IDENTIFICATION</scope>
</reference>
<dbReference type="InterPro" id="IPR013783">
    <property type="entry name" value="Ig-like_fold"/>
</dbReference>
<feature type="region of interest" description="Disordered" evidence="4">
    <location>
        <begin position="328"/>
        <end position="350"/>
    </location>
</feature>
<evidence type="ECO:0000313" key="8">
    <source>
        <dbReference type="Ensembl" id="ENSSLDP00000006812.1"/>
    </source>
</evidence>
<evidence type="ECO:0000256" key="6">
    <source>
        <dbReference type="SAM" id="SignalP"/>
    </source>
</evidence>
<evidence type="ECO:0000259" key="7">
    <source>
        <dbReference type="PROSITE" id="PS50835"/>
    </source>
</evidence>
<dbReference type="InterPro" id="IPR013162">
    <property type="entry name" value="CD80_C2-set"/>
</dbReference>
<dbReference type="Ensembl" id="ENSSLDT00000007035.1">
    <property type="protein sequence ID" value="ENSSLDP00000006812.1"/>
    <property type="gene ID" value="ENSSLDG00000005432.1"/>
</dbReference>
<feature type="chain" id="PRO_5017284387" evidence="6">
    <location>
        <begin position="26"/>
        <end position="362"/>
    </location>
</feature>
<keyword evidence="6" id="KW-0732">Signal</keyword>
<keyword evidence="5" id="KW-0812">Transmembrane</keyword>
<dbReference type="RefSeq" id="XP_023273461.1">
    <property type="nucleotide sequence ID" value="XM_023417693.1"/>
</dbReference>
<dbReference type="SMART" id="SM00409">
    <property type="entry name" value="IG"/>
    <property type="match status" value="2"/>
</dbReference>
<evidence type="ECO:0000313" key="9">
    <source>
        <dbReference type="Proteomes" id="UP000261360"/>
    </source>
</evidence>
<feature type="region of interest" description="Disordered" evidence="4">
    <location>
        <begin position="268"/>
        <end position="290"/>
    </location>
</feature>
<feature type="transmembrane region" description="Helical" evidence="5">
    <location>
        <begin position="232"/>
        <end position="259"/>
    </location>
</feature>
<keyword evidence="3" id="KW-1015">Disulfide bond</keyword>
<keyword evidence="5" id="KW-1133">Transmembrane helix</keyword>
<evidence type="ECO:0000256" key="4">
    <source>
        <dbReference type="SAM" id="MobiDB-lite"/>
    </source>
</evidence>
<feature type="signal peptide" evidence="6">
    <location>
        <begin position="1"/>
        <end position="25"/>
    </location>
</feature>
<dbReference type="PANTHER" id="PTHR44991">
    <property type="entry name" value="IMMUNOGLOBULIN SUPERFAMILY MEMBER 5"/>
    <property type="match status" value="1"/>
</dbReference>
<dbReference type="InterPro" id="IPR007110">
    <property type="entry name" value="Ig-like_dom"/>
</dbReference>
<name>A0A3B4WV41_SERLL</name>
<sequence>MTVSWKSWSNLFCICLLLFAAEALAQDFHLAPVNLTVLQGTSALFRAKVTGKWEVMTWTVGKLLVLTVSLPNGNSTSFPGQYSSRFCSSADTSCVEFIIHNVNRNQSGSVDCAVQGDYGQRTAQLNVQESGTVSIMGGNLTVEQDQQVEFQCVATAWFPIPTVSWNQNGQAVNSSLYNTTSMADGDSINSTSVLKFQAVSNTTVECQATVSELKDPQSSSVFLVVVPKPPDWTVLIAVVVSFGSLALLVLLIIGIIFCYKRRKEKQRNYQDEMSKRVRTQSQSVASAAGQKQGQVNAGYVADGRTSVAPSDVTDSGFGQVNGSNSYEMPDVVNSNQAGNGYNSTYNTVDDSGFRKHRHVTIV</sequence>
<dbReference type="PROSITE" id="PS50835">
    <property type="entry name" value="IG_LIKE"/>
    <property type="match status" value="1"/>
</dbReference>
<dbReference type="Gene3D" id="2.60.40.10">
    <property type="entry name" value="Immunoglobulins"/>
    <property type="match status" value="2"/>
</dbReference>
<evidence type="ECO:0000256" key="3">
    <source>
        <dbReference type="ARBA" id="ARBA00023157"/>
    </source>
</evidence>
<evidence type="ECO:0000256" key="5">
    <source>
        <dbReference type="SAM" id="Phobius"/>
    </source>
</evidence>
<dbReference type="Proteomes" id="UP000261360">
    <property type="component" value="Unplaced"/>
</dbReference>
<evidence type="ECO:0000256" key="1">
    <source>
        <dbReference type="ARBA" id="ARBA00004167"/>
    </source>
</evidence>
<dbReference type="OrthoDB" id="8822248at2759"/>
<dbReference type="InterPro" id="IPR036179">
    <property type="entry name" value="Ig-like_dom_sf"/>
</dbReference>
<reference evidence="8" key="1">
    <citation type="submission" date="2025-08" db="UniProtKB">
        <authorList>
            <consortium name="Ensembl"/>
        </authorList>
    </citation>
    <scope>IDENTIFICATION</scope>
</reference>
<dbReference type="STRING" id="1841481.ENSSLDP00000006812"/>
<dbReference type="InterPro" id="IPR003599">
    <property type="entry name" value="Ig_sub"/>
</dbReference>
<keyword evidence="9" id="KW-1185">Reference proteome</keyword>
<comment type="subcellular location">
    <subcellularLocation>
        <location evidence="1">Membrane</location>
        <topology evidence="1">Single-pass membrane protein</topology>
    </subcellularLocation>
</comment>
<dbReference type="SUPFAM" id="SSF48726">
    <property type="entry name" value="Immunoglobulin"/>
    <property type="match status" value="2"/>
</dbReference>
<dbReference type="CTD" id="561211"/>